<keyword evidence="3 7" id="KW-1133">Transmembrane helix</keyword>
<evidence type="ECO:0000256" key="1">
    <source>
        <dbReference type="ARBA" id="ARBA00022475"/>
    </source>
</evidence>
<dbReference type="AlphaFoldDB" id="A0A1I0M7W7"/>
<evidence type="ECO:0000256" key="4">
    <source>
        <dbReference type="ARBA" id="ARBA00023136"/>
    </source>
</evidence>
<evidence type="ECO:0000256" key="6">
    <source>
        <dbReference type="ARBA" id="ARBA00023316"/>
    </source>
</evidence>
<dbReference type="RefSeq" id="WP_090256391.1">
    <property type="nucleotide sequence ID" value="NZ_FOIR01000001.1"/>
</dbReference>
<dbReference type="GO" id="GO:0009252">
    <property type="term" value="P:peptidoglycan biosynthetic process"/>
    <property type="evidence" value="ECO:0007669"/>
    <property type="project" value="UniProtKB-UniRule"/>
</dbReference>
<keyword evidence="4 7" id="KW-0472">Membrane</keyword>
<comment type="catalytic activity">
    <reaction evidence="7">
        <text>a peptidoglycan chain = a peptidoglycan chain with N-acetyl-1,6-anhydromuramyl-[peptide] at the reducing end + a peptidoglycan chain with N-acetylglucosamine at the non-reducing end.</text>
        <dbReference type="EC" id="4.2.2.29"/>
    </reaction>
</comment>
<dbReference type="OrthoDB" id="9814591at2"/>
<dbReference type="PANTHER" id="PTHR30518:SF2">
    <property type="entry name" value="ENDOLYTIC MUREIN TRANSGLYCOSYLASE"/>
    <property type="match status" value="1"/>
</dbReference>
<sequence length="344" mass="39390">MKKRKRLLLGMIVFSVLLTSFSFYFYQLFFGVNVLAEKNDTTILIDRDDTFDSLRNRLYDEQIIEDALSFSFVSKVLGYQDAIKPGVYLLTKDMNNLEAVRKLRAGDQTPVNITFNNVRLKPELAEKITANTGVSTEEFLALLNNEDYIADFGFNEATVIGMFIPNTYEVYWTISAEALFERMNKEYKAFWNDSRKQKAEAIGLSPAEVSTLASIVQAESIMGDESPTIAGLYINRLNKNILLQADPTVKFALGDFEIQRVLTADTRVDSPYNTYRYKGLPPGPINLPTISSINAVLNYKKHDYIYMCAKEDFSGYHRFAKTLVEHNKNARLFQQALNRRNIYR</sequence>
<gene>
    <name evidence="7" type="primary">mltG</name>
    <name evidence="8" type="ORF">SAMN05216290_0075</name>
</gene>
<accession>A0A1I0M7W7</accession>
<dbReference type="PANTHER" id="PTHR30518">
    <property type="entry name" value="ENDOLYTIC MUREIN TRANSGLYCOSYLASE"/>
    <property type="match status" value="1"/>
</dbReference>
<dbReference type="EC" id="4.2.2.29" evidence="7"/>
<keyword evidence="6 7" id="KW-0961">Cell wall biogenesis/degradation</keyword>
<proteinExistence type="inferred from homology"/>
<organism evidence="8 9">
    <name type="scientific">Roseivirga pacifica</name>
    <dbReference type="NCBI Taxonomy" id="1267423"/>
    <lineage>
        <taxon>Bacteria</taxon>
        <taxon>Pseudomonadati</taxon>
        <taxon>Bacteroidota</taxon>
        <taxon>Cytophagia</taxon>
        <taxon>Cytophagales</taxon>
        <taxon>Roseivirgaceae</taxon>
        <taxon>Roseivirga</taxon>
    </lineage>
</organism>
<evidence type="ECO:0000256" key="2">
    <source>
        <dbReference type="ARBA" id="ARBA00022692"/>
    </source>
</evidence>
<reference evidence="9" key="1">
    <citation type="submission" date="2016-10" db="EMBL/GenBank/DDBJ databases">
        <authorList>
            <person name="Varghese N."/>
            <person name="Submissions S."/>
        </authorList>
    </citation>
    <scope>NUCLEOTIDE SEQUENCE [LARGE SCALE GENOMIC DNA]</scope>
    <source>
        <strain evidence="9">CGMCC 1.12402</strain>
    </source>
</reference>
<protein>
    <recommendedName>
        <fullName evidence="7">Endolytic murein transglycosylase</fullName>
        <ecNumber evidence="7">4.2.2.29</ecNumber>
    </recommendedName>
    <alternativeName>
        <fullName evidence="7">Peptidoglycan lytic transglycosylase</fullName>
    </alternativeName>
    <alternativeName>
        <fullName evidence="7">Peptidoglycan polymerization terminase</fullName>
    </alternativeName>
</protein>
<dbReference type="NCBIfam" id="TIGR00247">
    <property type="entry name" value="endolytic transglycosylase MltG"/>
    <property type="match status" value="1"/>
</dbReference>
<evidence type="ECO:0000256" key="7">
    <source>
        <dbReference type="HAMAP-Rule" id="MF_02065"/>
    </source>
</evidence>
<dbReference type="EMBL" id="FOIR01000001">
    <property type="protein sequence ID" value="SEV83471.1"/>
    <property type="molecule type" value="Genomic_DNA"/>
</dbReference>
<dbReference type="STRING" id="1267423.SAMN05216290_0075"/>
<keyword evidence="5 7" id="KW-0456">Lyase</keyword>
<feature type="site" description="Important for catalytic activity" evidence="7">
    <location>
        <position position="219"/>
    </location>
</feature>
<dbReference type="GO" id="GO:0071555">
    <property type="term" value="P:cell wall organization"/>
    <property type="evidence" value="ECO:0007669"/>
    <property type="project" value="UniProtKB-KW"/>
</dbReference>
<dbReference type="GeneID" id="99984840"/>
<keyword evidence="2 7" id="KW-0812">Transmembrane</keyword>
<dbReference type="Gene3D" id="3.30.1490.480">
    <property type="entry name" value="Endolytic murein transglycosylase"/>
    <property type="match status" value="1"/>
</dbReference>
<dbReference type="GO" id="GO:0005886">
    <property type="term" value="C:plasma membrane"/>
    <property type="evidence" value="ECO:0007669"/>
    <property type="project" value="UniProtKB-UniRule"/>
</dbReference>
<dbReference type="Proteomes" id="UP000199437">
    <property type="component" value="Unassembled WGS sequence"/>
</dbReference>
<keyword evidence="1 7" id="KW-1003">Cell membrane</keyword>
<comment type="similarity">
    <text evidence="7">Belongs to the transglycosylase MltG family.</text>
</comment>
<comment type="function">
    <text evidence="7">Functions as a peptidoglycan terminase that cleaves nascent peptidoglycan strands endolytically to terminate their elongation.</text>
</comment>
<dbReference type="HAMAP" id="MF_02065">
    <property type="entry name" value="MltG"/>
    <property type="match status" value="1"/>
</dbReference>
<name>A0A1I0M7W7_9BACT</name>
<evidence type="ECO:0000313" key="8">
    <source>
        <dbReference type="EMBL" id="SEV83471.1"/>
    </source>
</evidence>
<keyword evidence="9" id="KW-1185">Reference proteome</keyword>
<dbReference type="InterPro" id="IPR003770">
    <property type="entry name" value="MLTG-like"/>
</dbReference>
<dbReference type="CDD" id="cd08010">
    <property type="entry name" value="MltG_like"/>
    <property type="match status" value="1"/>
</dbReference>
<evidence type="ECO:0000256" key="5">
    <source>
        <dbReference type="ARBA" id="ARBA00023239"/>
    </source>
</evidence>
<dbReference type="GO" id="GO:0008932">
    <property type="term" value="F:lytic endotransglycosylase activity"/>
    <property type="evidence" value="ECO:0007669"/>
    <property type="project" value="UniProtKB-UniRule"/>
</dbReference>
<dbReference type="Gene3D" id="3.30.160.60">
    <property type="entry name" value="Classic Zinc Finger"/>
    <property type="match status" value="1"/>
</dbReference>
<evidence type="ECO:0000256" key="3">
    <source>
        <dbReference type="ARBA" id="ARBA00022989"/>
    </source>
</evidence>
<dbReference type="Pfam" id="PF02618">
    <property type="entry name" value="YceG"/>
    <property type="match status" value="1"/>
</dbReference>
<evidence type="ECO:0000313" key="9">
    <source>
        <dbReference type="Proteomes" id="UP000199437"/>
    </source>
</evidence>